<feature type="repeat" description="PPR" evidence="3">
    <location>
        <begin position="469"/>
        <end position="503"/>
    </location>
</feature>
<dbReference type="Proteomes" id="UP000504621">
    <property type="component" value="Unplaced"/>
</dbReference>
<feature type="repeat" description="PPR" evidence="3">
    <location>
        <begin position="434"/>
        <end position="468"/>
    </location>
</feature>
<feature type="repeat" description="PPR" evidence="3">
    <location>
        <begin position="539"/>
        <end position="573"/>
    </location>
</feature>
<evidence type="ECO:0000256" key="1">
    <source>
        <dbReference type="ARBA" id="ARBA00007626"/>
    </source>
</evidence>
<feature type="repeat" description="PPR" evidence="3">
    <location>
        <begin position="644"/>
        <end position="678"/>
    </location>
</feature>
<feature type="repeat" description="PPR" evidence="3">
    <location>
        <begin position="574"/>
        <end position="608"/>
    </location>
</feature>
<feature type="repeat" description="PPR" evidence="3">
    <location>
        <begin position="504"/>
        <end position="538"/>
    </location>
</feature>
<evidence type="ECO:0000313" key="5">
    <source>
        <dbReference type="Proteomes" id="UP000504621"/>
    </source>
</evidence>
<feature type="compositionally biased region" description="Low complexity" evidence="4">
    <location>
        <begin position="1"/>
        <end position="17"/>
    </location>
</feature>
<proteinExistence type="inferred from homology"/>
<evidence type="ECO:0000256" key="2">
    <source>
        <dbReference type="ARBA" id="ARBA00022737"/>
    </source>
</evidence>
<dbReference type="InterPro" id="IPR011990">
    <property type="entry name" value="TPR-like_helical_dom_sf"/>
</dbReference>
<organism evidence="5 6">
    <name type="scientific">Herrania umbratica</name>
    <dbReference type="NCBI Taxonomy" id="108875"/>
    <lineage>
        <taxon>Eukaryota</taxon>
        <taxon>Viridiplantae</taxon>
        <taxon>Streptophyta</taxon>
        <taxon>Embryophyta</taxon>
        <taxon>Tracheophyta</taxon>
        <taxon>Spermatophyta</taxon>
        <taxon>Magnoliopsida</taxon>
        <taxon>eudicotyledons</taxon>
        <taxon>Gunneridae</taxon>
        <taxon>Pentapetalae</taxon>
        <taxon>rosids</taxon>
        <taxon>malvids</taxon>
        <taxon>Malvales</taxon>
        <taxon>Malvaceae</taxon>
        <taxon>Byttnerioideae</taxon>
        <taxon>Herrania</taxon>
    </lineage>
</organism>
<dbReference type="PANTHER" id="PTHR47941">
    <property type="entry name" value="PENTATRICOPEPTIDE REPEAT-CONTAINING PROTEIN 3, MITOCHONDRIAL"/>
    <property type="match status" value="1"/>
</dbReference>
<dbReference type="GeneID" id="110421308"/>
<reference evidence="6" key="1">
    <citation type="submission" date="2025-08" db="UniProtKB">
        <authorList>
            <consortium name="RefSeq"/>
        </authorList>
    </citation>
    <scope>IDENTIFICATION</scope>
    <source>
        <tissue evidence="6">Leaf</tissue>
    </source>
</reference>
<evidence type="ECO:0000256" key="3">
    <source>
        <dbReference type="PROSITE-ProRule" id="PRU00708"/>
    </source>
</evidence>
<keyword evidence="2" id="KW-0677">Repeat</keyword>
<dbReference type="PROSITE" id="PS51375">
    <property type="entry name" value="PPR"/>
    <property type="match status" value="10"/>
</dbReference>
<feature type="repeat" description="PPR" evidence="3">
    <location>
        <begin position="259"/>
        <end position="293"/>
    </location>
</feature>
<dbReference type="NCBIfam" id="TIGR00756">
    <property type="entry name" value="PPR"/>
    <property type="match status" value="9"/>
</dbReference>
<dbReference type="Pfam" id="PF01535">
    <property type="entry name" value="PPR"/>
    <property type="match status" value="2"/>
</dbReference>
<feature type="repeat" description="PPR" evidence="3">
    <location>
        <begin position="224"/>
        <end position="258"/>
    </location>
</feature>
<feature type="region of interest" description="Disordered" evidence="4">
    <location>
        <begin position="1"/>
        <end position="53"/>
    </location>
</feature>
<accession>A0A6J1AU62</accession>
<evidence type="ECO:0000256" key="4">
    <source>
        <dbReference type="SAM" id="MobiDB-lite"/>
    </source>
</evidence>
<evidence type="ECO:0000313" key="6">
    <source>
        <dbReference type="RefSeq" id="XP_021290553.1"/>
    </source>
</evidence>
<gene>
    <name evidence="6" type="primary">LOC110421308</name>
</gene>
<keyword evidence="5" id="KW-1185">Reference proteome</keyword>
<feature type="repeat" description="PPR" evidence="3">
    <location>
        <begin position="189"/>
        <end position="223"/>
    </location>
</feature>
<dbReference type="InterPro" id="IPR002885">
    <property type="entry name" value="PPR_rpt"/>
</dbReference>
<comment type="similarity">
    <text evidence="1">Belongs to the PPR family. P subfamily.</text>
</comment>
<dbReference type="OrthoDB" id="185373at2759"/>
<name>A0A6J1AU62_9ROSI</name>
<feature type="repeat" description="PPR" evidence="3">
    <location>
        <begin position="609"/>
        <end position="643"/>
    </location>
</feature>
<protein>
    <submittedName>
        <fullName evidence="6">Pentatricopeptide repeat-containing protein At3g16890, mitochondrial</fullName>
    </submittedName>
</protein>
<dbReference type="Pfam" id="PF13041">
    <property type="entry name" value="PPR_2"/>
    <property type="match status" value="4"/>
</dbReference>
<sequence length="684" mass="77056">MRRLSSLASRSTTSLRNLTEDPKNTTISCQSQFKTNTPVPPPPPPPPPSRGNSAINHHYISQILSRNDWFLLLNHELKAKRVVLNPQFVVSLLQNQENPLYPLRFYIWVSNIDPLFAKNQSVKGVLATALYRKGPVLLSVELVKDIRNSGLVVTEDLLGILIGSWGRLGLAKYCAEIFGQISFLGISPSTRLYNAVIDALIKSNSLDLAYLKFQQMSADNCKPDRFTYNILIHGVCRTGVVDEALRLVKQMEGLGYLPNVYTYTILIDGFCNARRVDEAFRLVEMMKKRNVIPNEATVRSLIHGVFRCIAPCKAFELLIMFLEKEPMMQKLACDTLLYCLSNNSMAREAALFMKKLAGRGYLPDNSTFNLTLTCLIRGLDLDETCLILDTFIELGLKLGFNTYLALIQALYNIGKFVEGDRYLDQMTKDGLLSNVFSYNMVVDSFCKASMMDRARKSFKEMCLRGIAPTLVTFNTIIAGHCKIGEVHKAKEFLVMLLESGFDPDIFTFSSLIDGLCRAHRIEDAFDCFSEMCQWDVTPNDVTYNILIRSLCVIGDVARAMKLLRKMQATGISADIFSFNALIQSFCRMKKIEKAEKLFNSLLRLGLDPDNYTYGAFIKALCESERFDEVIRMLNSMEAKGCIPDSYTCNLVLESLVQKGCLEEARDIAKRCNQRGTKLKAIPGL</sequence>
<feature type="compositionally biased region" description="Polar residues" evidence="4">
    <location>
        <begin position="24"/>
        <end position="37"/>
    </location>
</feature>
<dbReference type="RefSeq" id="XP_021290553.1">
    <property type="nucleotide sequence ID" value="XM_021434878.1"/>
</dbReference>
<feature type="compositionally biased region" description="Pro residues" evidence="4">
    <location>
        <begin position="38"/>
        <end position="49"/>
    </location>
</feature>
<dbReference type="AlphaFoldDB" id="A0A6J1AU62"/>
<dbReference type="Gene3D" id="1.25.40.10">
    <property type="entry name" value="Tetratricopeptide repeat domain"/>
    <property type="match status" value="5"/>
</dbReference>